<evidence type="ECO:0000256" key="6">
    <source>
        <dbReference type="ARBA" id="ARBA00022741"/>
    </source>
</evidence>
<name>A0A081BTU6_VECG1</name>
<comment type="catalytic activity">
    <reaction evidence="1">
        <text>ATP + protein L-histidine = ADP + protein N-phospho-L-histidine.</text>
        <dbReference type="EC" id="2.7.13.3"/>
    </reaction>
</comment>
<gene>
    <name evidence="18" type="ORF">U27_02710</name>
</gene>
<evidence type="ECO:0000256" key="8">
    <source>
        <dbReference type="ARBA" id="ARBA00022840"/>
    </source>
</evidence>
<feature type="domain" description="Histidine kinase" evidence="14">
    <location>
        <begin position="457"/>
        <end position="680"/>
    </location>
</feature>
<evidence type="ECO:0000256" key="1">
    <source>
        <dbReference type="ARBA" id="ARBA00000085"/>
    </source>
</evidence>
<dbReference type="Proteomes" id="UP000030661">
    <property type="component" value="Unassembled WGS sequence"/>
</dbReference>
<dbReference type="HOGENOM" id="CLU_000445_114_15_0"/>
<dbReference type="CDD" id="cd00130">
    <property type="entry name" value="PAS"/>
    <property type="match status" value="1"/>
</dbReference>
<feature type="domain" description="PAS" evidence="16">
    <location>
        <begin position="184"/>
        <end position="257"/>
    </location>
</feature>
<evidence type="ECO:0000256" key="2">
    <source>
        <dbReference type="ARBA" id="ARBA00004370"/>
    </source>
</evidence>
<feature type="domain" description="PAC" evidence="17">
    <location>
        <begin position="387"/>
        <end position="439"/>
    </location>
</feature>
<dbReference type="SUPFAM" id="SSF47384">
    <property type="entry name" value="Homodimeric domain of signal transducing histidine kinase"/>
    <property type="match status" value="1"/>
</dbReference>
<keyword evidence="5" id="KW-0808">Transferase</keyword>
<dbReference type="PROSITE" id="PS50112">
    <property type="entry name" value="PAS"/>
    <property type="match status" value="1"/>
</dbReference>
<comment type="subcellular location">
    <subcellularLocation>
        <location evidence="2">Membrane</location>
    </subcellularLocation>
</comment>
<evidence type="ECO:0000256" key="13">
    <source>
        <dbReference type="SAM" id="Coils"/>
    </source>
</evidence>
<dbReference type="GO" id="GO:0005886">
    <property type="term" value="C:plasma membrane"/>
    <property type="evidence" value="ECO:0007669"/>
    <property type="project" value="TreeGrafter"/>
</dbReference>
<dbReference type="FunFam" id="1.10.287.130:FF:000038">
    <property type="entry name" value="Sensory transduction histidine kinase"/>
    <property type="match status" value="1"/>
</dbReference>
<dbReference type="InterPro" id="IPR013656">
    <property type="entry name" value="PAS_4"/>
</dbReference>
<feature type="domain" description="Response regulatory" evidence="15">
    <location>
        <begin position="8"/>
        <end position="126"/>
    </location>
</feature>
<dbReference type="Gene3D" id="1.10.287.130">
    <property type="match status" value="1"/>
</dbReference>
<keyword evidence="9" id="KW-0902">Two-component regulatory system</keyword>
<dbReference type="PRINTS" id="PR00344">
    <property type="entry name" value="BCTRLSENSOR"/>
</dbReference>
<protein>
    <recommendedName>
        <fullName evidence="3">histidine kinase</fullName>
        <ecNumber evidence="3">2.7.13.3</ecNumber>
    </recommendedName>
</protein>
<dbReference type="SMART" id="SM00091">
    <property type="entry name" value="PAS"/>
    <property type="match status" value="2"/>
</dbReference>
<keyword evidence="10" id="KW-0472">Membrane</keyword>
<proteinExistence type="predicted"/>
<dbReference type="PANTHER" id="PTHR43047:SF72">
    <property type="entry name" value="OSMOSENSING HISTIDINE PROTEIN KINASE SLN1"/>
    <property type="match status" value="1"/>
</dbReference>
<evidence type="ECO:0000256" key="12">
    <source>
        <dbReference type="PROSITE-ProRule" id="PRU00169"/>
    </source>
</evidence>
<dbReference type="CDD" id="cd00082">
    <property type="entry name" value="HisKA"/>
    <property type="match status" value="1"/>
</dbReference>
<dbReference type="Pfam" id="PF00072">
    <property type="entry name" value="Response_reg"/>
    <property type="match status" value="1"/>
</dbReference>
<dbReference type="Gene3D" id="3.40.50.2300">
    <property type="match status" value="1"/>
</dbReference>
<evidence type="ECO:0000259" key="16">
    <source>
        <dbReference type="PROSITE" id="PS50112"/>
    </source>
</evidence>
<dbReference type="PROSITE" id="PS50109">
    <property type="entry name" value="HIS_KIN"/>
    <property type="match status" value="1"/>
</dbReference>
<dbReference type="Pfam" id="PF02518">
    <property type="entry name" value="HATPase_c"/>
    <property type="match status" value="1"/>
</dbReference>
<evidence type="ECO:0000256" key="5">
    <source>
        <dbReference type="ARBA" id="ARBA00022679"/>
    </source>
</evidence>
<dbReference type="InterPro" id="IPR000014">
    <property type="entry name" value="PAS"/>
</dbReference>
<evidence type="ECO:0000259" key="15">
    <source>
        <dbReference type="PROSITE" id="PS50110"/>
    </source>
</evidence>
<dbReference type="NCBIfam" id="TIGR00229">
    <property type="entry name" value="sensory_box"/>
    <property type="match status" value="2"/>
</dbReference>
<dbReference type="PROSITE" id="PS50110">
    <property type="entry name" value="RESPONSE_REGULATORY"/>
    <property type="match status" value="1"/>
</dbReference>
<dbReference type="EC" id="2.7.13.3" evidence="3"/>
<dbReference type="PROSITE" id="PS50113">
    <property type="entry name" value="PAC"/>
    <property type="match status" value="2"/>
</dbReference>
<evidence type="ECO:0000313" key="19">
    <source>
        <dbReference type="Proteomes" id="UP000030661"/>
    </source>
</evidence>
<feature type="domain" description="PAC" evidence="17">
    <location>
        <begin position="260"/>
        <end position="312"/>
    </location>
</feature>
<dbReference type="GO" id="GO:0009927">
    <property type="term" value="F:histidine phosphotransfer kinase activity"/>
    <property type="evidence" value="ECO:0007669"/>
    <property type="project" value="TreeGrafter"/>
</dbReference>
<feature type="coiled-coil region" evidence="13">
    <location>
        <begin position="129"/>
        <end position="173"/>
    </location>
</feature>
<evidence type="ECO:0000259" key="14">
    <source>
        <dbReference type="PROSITE" id="PS50109"/>
    </source>
</evidence>
<reference evidence="18" key="1">
    <citation type="journal article" date="2015" name="PeerJ">
        <title>First genomic representation of candidate bacterial phylum KSB3 points to enhanced environmental sensing as a trigger of wastewater bulking.</title>
        <authorList>
            <person name="Sekiguchi Y."/>
            <person name="Ohashi A."/>
            <person name="Parks D.H."/>
            <person name="Yamauchi T."/>
            <person name="Tyson G.W."/>
            <person name="Hugenholtz P."/>
        </authorList>
    </citation>
    <scope>NUCLEOTIDE SEQUENCE [LARGE SCALE GENOMIC DNA]</scope>
</reference>
<feature type="modified residue" description="4-aspartylphosphate" evidence="12">
    <location>
        <position position="58"/>
    </location>
</feature>
<dbReference type="FunFam" id="3.30.565.10:FF:000010">
    <property type="entry name" value="Sensor histidine kinase RcsC"/>
    <property type="match status" value="1"/>
</dbReference>
<dbReference type="GO" id="GO:0000155">
    <property type="term" value="F:phosphorelay sensor kinase activity"/>
    <property type="evidence" value="ECO:0007669"/>
    <property type="project" value="InterPro"/>
</dbReference>
<dbReference type="InterPro" id="IPR004358">
    <property type="entry name" value="Sig_transdc_His_kin-like_C"/>
</dbReference>
<dbReference type="InterPro" id="IPR005467">
    <property type="entry name" value="His_kinase_dom"/>
</dbReference>
<dbReference type="SMART" id="SM00388">
    <property type="entry name" value="HisKA"/>
    <property type="match status" value="1"/>
</dbReference>
<evidence type="ECO:0000256" key="9">
    <source>
        <dbReference type="ARBA" id="ARBA00023012"/>
    </source>
</evidence>
<dbReference type="Gene3D" id="3.30.450.20">
    <property type="entry name" value="PAS domain"/>
    <property type="match status" value="2"/>
</dbReference>
<evidence type="ECO:0000256" key="4">
    <source>
        <dbReference type="ARBA" id="ARBA00022553"/>
    </source>
</evidence>
<dbReference type="eggNOG" id="COG2205">
    <property type="taxonomic scope" value="Bacteria"/>
</dbReference>
<dbReference type="Gene3D" id="3.30.565.10">
    <property type="entry name" value="Histidine kinase-like ATPase, C-terminal domain"/>
    <property type="match status" value="1"/>
</dbReference>
<sequence length="782" mass="90955">MSDSAMFTILLVDDNQHNLFNLRTLLESSLSTNILEAKSGSAALELVLHHRIDLILLDIQMPEMDGFEVARIIRSHNRYRDIPIIFLTAVYKSGEFRQKGLEDGAIDYLTKPIDDLILVNRVKAYLRLLENERALNIELARTNTRLQDEIEERRRVETELAAANQRLQEEISRHKHTEYALRESQEMFFQLADSVHEVFFVVDIQERKVIYISQAYDAIWGQPGQQLHEDISSWLESVHPDDRAHLVEAIHKQLTEQGELNEEYRILRPYGDPRWIRTRAFPVFNDQGQFYRIVGMAEDITNRKLADEAIRESEANIRGILNNNLLVFILLDLQFHIRTFNTMAYEFALTFFGKTMREDVMIYDYISESDHEVFAHEFELVLQGGTVIVDRMVENLLGLRRFFQFNLVPVATEEGEVIGICLTALDITERKQAEIELQRAKEAAELANQVKSTFLANMTHELRTPLNGILGYTQILQADESLTEGQHEAIQVIHHSGEHLLLMINEILDFSKIEAQKMELEPSFFHLLQFLDNLIDMVRFRAEQKKLTFQDEIADELPFEIFGDEKRLRQVLLNLLSNAIKFTYQGKIRLRVTIVQVEEYRKTVTLRFEVIDEGIGIPPEKMQEIFLPFYQIKDTRIQTDGTGLGLSISQKLVHLMGSELQVQSRVNQGSTFWFDATFSYADMQKTDVRAYKSERRTKANSKDAHPQILPSLSFECPPREILDVLYQLAMMGDISRLDTQVNDLKVSHPIFRPFAQYISRFIKEFMIDELQEFLRNIREGEQ</sequence>
<keyword evidence="7" id="KW-0418">Kinase</keyword>
<accession>A0A081BTU6</accession>
<dbReference type="InterPro" id="IPR000700">
    <property type="entry name" value="PAS-assoc_C"/>
</dbReference>
<dbReference type="Pfam" id="PF08448">
    <property type="entry name" value="PAS_4"/>
    <property type="match status" value="1"/>
</dbReference>
<dbReference type="AlphaFoldDB" id="A0A081BTU6"/>
<keyword evidence="19" id="KW-1185">Reference proteome</keyword>
<dbReference type="STRING" id="1499967.U27_02710"/>
<evidence type="ECO:0000256" key="11">
    <source>
        <dbReference type="ARBA" id="ARBA00023306"/>
    </source>
</evidence>
<keyword evidence="8" id="KW-0067">ATP-binding</keyword>
<dbReference type="SMART" id="SM00086">
    <property type="entry name" value="PAC"/>
    <property type="match status" value="2"/>
</dbReference>
<dbReference type="SMART" id="SM00387">
    <property type="entry name" value="HATPase_c"/>
    <property type="match status" value="1"/>
</dbReference>
<dbReference type="InterPro" id="IPR001610">
    <property type="entry name" value="PAC"/>
</dbReference>
<evidence type="ECO:0000259" key="17">
    <source>
        <dbReference type="PROSITE" id="PS50113"/>
    </source>
</evidence>
<dbReference type="PANTHER" id="PTHR43047">
    <property type="entry name" value="TWO-COMPONENT HISTIDINE PROTEIN KINASE"/>
    <property type="match status" value="1"/>
</dbReference>
<keyword evidence="11" id="KW-0131">Cell cycle</keyword>
<evidence type="ECO:0000256" key="7">
    <source>
        <dbReference type="ARBA" id="ARBA00022777"/>
    </source>
</evidence>
<dbReference type="CDD" id="cd16922">
    <property type="entry name" value="HATPase_EvgS-ArcB-TorS-like"/>
    <property type="match status" value="1"/>
</dbReference>
<dbReference type="SUPFAM" id="SSF52172">
    <property type="entry name" value="CheY-like"/>
    <property type="match status" value="1"/>
</dbReference>
<dbReference type="GO" id="GO:0005524">
    <property type="term" value="F:ATP binding"/>
    <property type="evidence" value="ECO:0007669"/>
    <property type="project" value="UniProtKB-KW"/>
</dbReference>
<dbReference type="InterPro" id="IPR035965">
    <property type="entry name" value="PAS-like_dom_sf"/>
</dbReference>
<dbReference type="InterPro" id="IPR001789">
    <property type="entry name" value="Sig_transdc_resp-reg_receiver"/>
</dbReference>
<dbReference type="SMART" id="SM00448">
    <property type="entry name" value="REC"/>
    <property type="match status" value="1"/>
</dbReference>
<organism evidence="18">
    <name type="scientific">Vecturithrix granuli</name>
    <dbReference type="NCBI Taxonomy" id="1499967"/>
    <lineage>
        <taxon>Bacteria</taxon>
        <taxon>Candidatus Moduliflexota</taxon>
        <taxon>Candidatus Vecturitrichia</taxon>
        <taxon>Candidatus Vecturitrichales</taxon>
        <taxon>Candidatus Vecturitrichaceae</taxon>
        <taxon>Candidatus Vecturithrix</taxon>
    </lineage>
</organism>
<dbReference type="SUPFAM" id="SSF55785">
    <property type="entry name" value="PYP-like sensor domain (PAS domain)"/>
    <property type="match status" value="2"/>
</dbReference>
<dbReference type="InterPro" id="IPR003594">
    <property type="entry name" value="HATPase_dom"/>
</dbReference>
<evidence type="ECO:0000256" key="3">
    <source>
        <dbReference type="ARBA" id="ARBA00012438"/>
    </source>
</evidence>
<keyword evidence="13" id="KW-0175">Coiled coil</keyword>
<dbReference type="Pfam" id="PF08447">
    <property type="entry name" value="PAS_3"/>
    <property type="match status" value="1"/>
</dbReference>
<dbReference type="InterPro" id="IPR003661">
    <property type="entry name" value="HisK_dim/P_dom"/>
</dbReference>
<evidence type="ECO:0000313" key="18">
    <source>
        <dbReference type="EMBL" id="GAK55751.1"/>
    </source>
</evidence>
<keyword evidence="6" id="KW-0547">Nucleotide-binding</keyword>
<dbReference type="InterPro" id="IPR036097">
    <property type="entry name" value="HisK_dim/P_sf"/>
</dbReference>
<keyword evidence="4 12" id="KW-0597">Phosphoprotein</keyword>
<dbReference type="SUPFAM" id="SSF55874">
    <property type="entry name" value="ATPase domain of HSP90 chaperone/DNA topoisomerase II/histidine kinase"/>
    <property type="match status" value="1"/>
</dbReference>
<dbReference type="InterPro" id="IPR036890">
    <property type="entry name" value="HATPase_C_sf"/>
</dbReference>
<dbReference type="InterPro" id="IPR013655">
    <property type="entry name" value="PAS_fold_3"/>
</dbReference>
<dbReference type="InterPro" id="IPR011006">
    <property type="entry name" value="CheY-like_superfamily"/>
</dbReference>
<dbReference type="Pfam" id="PF00512">
    <property type="entry name" value="HisKA"/>
    <property type="match status" value="1"/>
</dbReference>
<dbReference type="EMBL" id="DF820464">
    <property type="protein sequence ID" value="GAK55751.1"/>
    <property type="molecule type" value="Genomic_DNA"/>
</dbReference>
<evidence type="ECO:0000256" key="10">
    <source>
        <dbReference type="ARBA" id="ARBA00023136"/>
    </source>
</evidence>